<feature type="non-terminal residue" evidence="1">
    <location>
        <position position="93"/>
    </location>
</feature>
<proteinExistence type="predicted"/>
<gene>
    <name evidence="1" type="ORF">KUCAC02_009842</name>
</gene>
<name>A0ACB9VY56_CHAAC</name>
<evidence type="ECO:0000313" key="2">
    <source>
        <dbReference type="Proteomes" id="UP001057452"/>
    </source>
</evidence>
<protein>
    <submittedName>
        <fullName evidence="1">Uncharacterized protein</fullName>
    </submittedName>
</protein>
<keyword evidence="2" id="KW-1185">Reference proteome</keyword>
<reference evidence="1" key="1">
    <citation type="submission" date="2022-05" db="EMBL/GenBank/DDBJ databases">
        <title>Chromosome-level genome of Chaenocephalus aceratus.</title>
        <authorList>
            <person name="Park H."/>
        </authorList>
    </citation>
    <scope>NUCLEOTIDE SEQUENCE</scope>
    <source>
        <strain evidence="1">KU_202001</strain>
    </source>
</reference>
<dbReference type="EMBL" id="CM043805">
    <property type="protein sequence ID" value="KAI4805216.1"/>
    <property type="molecule type" value="Genomic_DNA"/>
</dbReference>
<dbReference type="Proteomes" id="UP001057452">
    <property type="component" value="Chromosome 21"/>
</dbReference>
<accession>A0ACB9VY56</accession>
<sequence>FHWKSKKERGNKRRSENKPKPEASVCLFKAPNTQAKQWVASPLPKIASNTECTWTVLSFGQEAPHFTPPWCEICAGVKREVPSDMAALEGRVN</sequence>
<comment type="caution">
    <text evidence="1">The sequence shown here is derived from an EMBL/GenBank/DDBJ whole genome shotgun (WGS) entry which is preliminary data.</text>
</comment>
<feature type="non-terminal residue" evidence="1">
    <location>
        <position position="1"/>
    </location>
</feature>
<organism evidence="1 2">
    <name type="scientific">Chaenocephalus aceratus</name>
    <name type="common">Blackfin icefish</name>
    <name type="synonym">Chaenichthys aceratus</name>
    <dbReference type="NCBI Taxonomy" id="36190"/>
    <lineage>
        <taxon>Eukaryota</taxon>
        <taxon>Metazoa</taxon>
        <taxon>Chordata</taxon>
        <taxon>Craniata</taxon>
        <taxon>Vertebrata</taxon>
        <taxon>Euteleostomi</taxon>
        <taxon>Actinopterygii</taxon>
        <taxon>Neopterygii</taxon>
        <taxon>Teleostei</taxon>
        <taxon>Neoteleostei</taxon>
        <taxon>Acanthomorphata</taxon>
        <taxon>Eupercaria</taxon>
        <taxon>Perciformes</taxon>
        <taxon>Notothenioidei</taxon>
        <taxon>Channichthyidae</taxon>
        <taxon>Chaenocephalus</taxon>
    </lineage>
</organism>
<evidence type="ECO:0000313" key="1">
    <source>
        <dbReference type="EMBL" id="KAI4805216.1"/>
    </source>
</evidence>